<sequence length="196" mass="22688">MSISTRELFKIADLLGLLKKRSRKELYACYPNLLDRDDIESLSDIELWDVSVTGFIPLFECGCGHRDILIVNGKESGTVMTFSDADRWLANSNQTFSQYYLAWLNENLRDFDRCQELMNTTQSVKDIEGRMYLERISARQSGERRFSGSGAIDLIVSLINIEKPVELFGRSGQILIRPGQTEWVDRKLQEWRNSHR</sequence>
<accession>A0A928VV02</accession>
<organism evidence="1 2">
    <name type="scientific">Zarconia navalis LEGE 11467</name>
    <dbReference type="NCBI Taxonomy" id="1828826"/>
    <lineage>
        <taxon>Bacteria</taxon>
        <taxon>Bacillati</taxon>
        <taxon>Cyanobacteriota</taxon>
        <taxon>Cyanophyceae</taxon>
        <taxon>Oscillatoriophycideae</taxon>
        <taxon>Oscillatoriales</taxon>
        <taxon>Oscillatoriales incertae sedis</taxon>
        <taxon>Zarconia</taxon>
        <taxon>Zarconia navalis</taxon>
    </lineage>
</organism>
<protein>
    <submittedName>
        <fullName evidence="1">Uncharacterized protein</fullName>
    </submittedName>
</protein>
<evidence type="ECO:0000313" key="1">
    <source>
        <dbReference type="EMBL" id="MBE9039212.1"/>
    </source>
</evidence>
<keyword evidence="2" id="KW-1185">Reference proteome</keyword>
<reference evidence="1" key="1">
    <citation type="submission" date="2020-10" db="EMBL/GenBank/DDBJ databases">
        <authorList>
            <person name="Castelo-Branco R."/>
            <person name="Eusebio N."/>
            <person name="Adriana R."/>
            <person name="Vieira A."/>
            <person name="Brugerolle De Fraissinette N."/>
            <person name="Rezende De Castro R."/>
            <person name="Schneider M.P."/>
            <person name="Vasconcelos V."/>
            <person name="Leao P.N."/>
        </authorList>
    </citation>
    <scope>NUCLEOTIDE SEQUENCE</scope>
    <source>
        <strain evidence="1">LEGE 11467</strain>
    </source>
</reference>
<dbReference type="Proteomes" id="UP000621799">
    <property type="component" value="Unassembled WGS sequence"/>
</dbReference>
<gene>
    <name evidence="1" type="ORF">IQ235_00180</name>
</gene>
<dbReference type="EMBL" id="JADEXN010000002">
    <property type="protein sequence ID" value="MBE9039212.1"/>
    <property type="molecule type" value="Genomic_DNA"/>
</dbReference>
<name>A0A928VV02_9CYAN</name>
<comment type="caution">
    <text evidence="1">The sequence shown here is derived from an EMBL/GenBank/DDBJ whole genome shotgun (WGS) entry which is preliminary data.</text>
</comment>
<proteinExistence type="predicted"/>
<dbReference type="AlphaFoldDB" id="A0A928VV02"/>
<dbReference type="RefSeq" id="WP_264319477.1">
    <property type="nucleotide sequence ID" value="NZ_JADEXN010000002.1"/>
</dbReference>
<evidence type="ECO:0000313" key="2">
    <source>
        <dbReference type="Proteomes" id="UP000621799"/>
    </source>
</evidence>